<keyword evidence="4" id="KW-1185">Reference proteome</keyword>
<dbReference type="InterPro" id="IPR048301">
    <property type="entry name" value="NucS_C"/>
</dbReference>
<evidence type="ECO:0000256" key="1">
    <source>
        <dbReference type="ARBA" id="ARBA00023125"/>
    </source>
</evidence>
<evidence type="ECO:0000259" key="2">
    <source>
        <dbReference type="Pfam" id="PF01939"/>
    </source>
</evidence>
<evidence type="ECO:0000313" key="4">
    <source>
        <dbReference type="Proteomes" id="UP000216339"/>
    </source>
</evidence>
<dbReference type="Gene3D" id="3.40.1350.10">
    <property type="match status" value="1"/>
</dbReference>
<proteinExistence type="predicted"/>
<protein>
    <recommendedName>
        <fullName evidence="2">Endonuclease NucS C-terminal domain-containing protein</fullName>
    </recommendedName>
</protein>
<dbReference type="GO" id="GO:0003677">
    <property type="term" value="F:DNA binding"/>
    <property type="evidence" value="ECO:0007669"/>
    <property type="project" value="UniProtKB-KW"/>
</dbReference>
<dbReference type="CDD" id="cd22341">
    <property type="entry name" value="NucS-like"/>
    <property type="match status" value="1"/>
</dbReference>
<keyword evidence="1" id="KW-0238">DNA-binding</keyword>
<comment type="caution">
    <text evidence="3">The sequence shown here is derived from an EMBL/GenBank/DDBJ whole genome shotgun (WGS) entry which is preliminary data.</text>
</comment>
<dbReference type="GO" id="GO:0004519">
    <property type="term" value="F:endonuclease activity"/>
    <property type="evidence" value="ECO:0007669"/>
    <property type="project" value="InterPro"/>
</dbReference>
<feature type="domain" description="Endonuclease NucS C-terminal" evidence="2">
    <location>
        <begin position="257"/>
        <end position="321"/>
    </location>
</feature>
<dbReference type="EMBL" id="MQWD01000001">
    <property type="protein sequence ID" value="PAP76378.1"/>
    <property type="molecule type" value="Genomic_DNA"/>
</dbReference>
<sequence>MLIDALNPAALVRVRDALASVPSFPEAERAIEARQHVLDRFGPTFTPDRVATIDAEEFQAFLAFKNNRHWTGLERQGPKICSDMPALREALGRLLDESRPIGLRATEAVDMVTGMGRAIATAVLQVAYPGEYGVLNSTSEGGMRAVGLWPEFARGLSFGEKYDRVNQVLVKTTAEVGVDLWTLDALWYIVLQLETTEAATPAPVGAPSADAEPNGGGVRFGLERHLHDFLRDNWDSGPFGAEWALHAEPGDDEAGYEYPCDVGRIDLLARHRRTRDWLVIELKRAQSSDQTIGQVLRYVGWVEEHLAEDGEGVRGLIVAHDADLGLLYALRGAHGVDLKLYEVEFNLRDAPSI</sequence>
<evidence type="ECO:0000313" key="3">
    <source>
        <dbReference type="EMBL" id="PAP76378.1"/>
    </source>
</evidence>
<dbReference type="InterPro" id="IPR011856">
    <property type="entry name" value="tRNA_endonuc-like_dom_sf"/>
</dbReference>
<gene>
    <name evidence="3" type="ORF">BSZ37_07940</name>
</gene>
<dbReference type="Proteomes" id="UP000216339">
    <property type="component" value="Unassembled WGS sequence"/>
</dbReference>
<reference evidence="3 4" key="1">
    <citation type="submission" date="2016-11" db="EMBL/GenBank/DDBJ databases">
        <title>Study of marine rhodopsin-containing bacteria.</title>
        <authorList>
            <person name="Yoshizawa S."/>
            <person name="Kumagai Y."/>
            <person name="Kogure K."/>
        </authorList>
    </citation>
    <scope>NUCLEOTIDE SEQUENCE [LARGE SCALE GENOMIC DNA]</scope>
    <source>
        <strain evidence="3 4">SAORIC-28</strain>
    </source>
</reference>
<dbReference type="Pfam" id="PF01939">
    <property type="entry name" value="NucS_C"/>
    <property type="match status" value="1"/>
</dbReference>
<dbReference type="AlphaFoldDB" id="A0A271IZG8"/>
<dbReference type="OrthoDB" id="570199at2"/>
<accession>A0A271IZG8</accession>
<dbReference type="InterPro" id="IPR002793">
    <property type="entry name" value="Endonuclease_NucS"/>
</dbReference>
<organism evidence="3 4">
    <name type="scientific">Rubrivirga marina</name>
    <dbReference type="NCBI Taxonomy" id="1196024"/>
    <lineage>
        <taxon>Bacteria</taxon>
        <taxon>Pseudomonadati</taxon>
        <taxon>Rhodothermota</taxon>
        <taxon>Rhodothermia</taxon>
        <taxon>Rhodothermales</taxon>
        <taxon>Rubricoccaceae</taxon>
        <taxon>Rubrivirga</taxon>
    </lineage>
</organism>
<name>A0A271IZG8_9BACT</name>